<accession>A0A3B0YKY7</accession>
<evidence type="ECO:0000259" key="4">
    <source>
        <dbReference type="PROSITE" id="PS51007"/>
    </source>
</evidence>
<dbReference type="InterPro" id="IPR030999">
    <property type="entry name" value="Thiosulf_SoxX"/>
</dbReference>
<dbReference type="GO" id="GO:0020037">
    <property type="term" value="F:heme binding"/>
    <property type="evidence" value="ECO:0007669"/>
    <property type="project" value="InterPro"/>
</dbReference>
<evidence type="ECO:0000256" key="2">
    <source>
        <dbReference type="ARBA" id="ARBA00022723"/>
    </source>
</evidence>
<evidence type="ECO:0000256" key="3">
    <source>
        <dbReference type="ARBA" id="ARBA00023004"/>
    </source>
</evidence>
<dbReference type="GO" id="GO:0009055">
    <property type="term" value="F:electron transfer activity"/>
    <property type="evidence" value="ECO:0007669"/>
    <property type="project" value="InterPro"/>
</dbReference>
<feature type="domain" description="Cytochrome c" evidence="4">
    <location>
        <begin position="32"/>
        <end position="119"/>
    </location>
</feature>
<dbReference type="NCBIfam" id="TIGR04485">
    <property type="entry name" value="thiosulf_SoxX"/>
    <property type="match status" value="1"/>
</dbReference>
<dbReference type="Gene3D" id="1.10.760.10">
    <property type="entry name" value="Cytochrome c-like domain"/>
    <property type="match status" value="1"/>
</dbReference>
<keyword evidence="2" id="KW-0479">Metal-binding</keyword>
<sequence>MRKTAKLVATAASVVTLLGTLVLAPVSVTVAGAVEDGKKLAFNKKKGNCLACHKITGGKLAGNIGPPLFGMKRLTKKALKAQIWDATKKNPNTSMPPFGKHKILSESEIDKIVEFVHTL</sequence>
<dbReference type="AlphaFoldDB" id="A0A3B0YKY7"/>
<proteinExistence type="predicted"/>
<reference evidence="5" key="1">
    <citation type="submission" date="2018-06" db="EMBL/GenBank/DDBJ databases">
        <authorList>
            <person name="Zhirakovskaya E."/>
        </authorList>
    </citation>
    <scope>NUCLEOTIDE SEQUENCE</scope>
</reference>
<dbReference type="InterPro" id="IPR009056">
    <property type="entry name" value="Cyt_c-like_dom"/>
</dbReference>
<evidence type="ECO:0000313" key="5">
    <source>
        <dbReference type="EMBL" id="VAW74899.1"/>
    </source>
</evidence>
<dbReference type="Pfam" id="PF13442">
    <property type="entry name" value="Cytochrome_CBB3"/>
    <property type="match status" value="1"/>
</dbReference>
<keyword evidence="3" id="KW-0408">Iron</keyword>
<dbReference type="PROSITE" id="PS51007">
    <property type="entry name" value="CYTC"/>
    <property type="match status" value="1"/>
</dbReference>
<dbReference type="SUPFAM" id="SSF46626">
    <property type="entry name" value="Cytochrome c"/>
    <property type="match status" value="1"/>
</dbReference>
<name>A0A3B0YKY7_9ZZZZ</name>
<dbReference type="EMBL" id="UOFL01000072">
    <property type="protein sequence ID" value="VAW74899.1"/>
    <property type="molecule type" value="Genomic_DNA"/>
</dbReference>
<keyword evidence="1" id="KW-0349">Heme</keyword>
<dbReference type="InterPro" id="IPR036909">
    <property type="entry name" value="Cyt_c-like_dom_sf"/>
</dbReference>
<protein>
    <recommendedName>
        <fullName evidence="4">Cytochrome c domain-containing protein</fullName>
    </recommendedName>
</protein>
<gene>
    <name evidence="5" type="ORF">MNBD_GAMMA12-2443</name>
</gene>
<evidence type="ECO:0000256" key="1">
    <source>
        <dbReference type="ARBA" id="ARBA00022617"/>
    </source>
</evidence>
<organism evidence="5">
    <name type="scientific">hydrothermal vent metagenome</name>
    <dbReference type="NCBI Taxonomy" id="652676"/>
    <lineage>
        <taxon>unclassified sequences</taxon>
        <taxon>metagenomes</taxon>
        <taxon>ecological metagenomes</taxon>
    </lineage>
</organism>
<dbReference type="GO" id="GO:0046872">
    <property type="term" value="F:metal ion binding"/>
    <property type="evidence" value="ECO:0007669"/>
    <property type="project" value="UniProtKB-KW"/>
</dbReference>